<proteinExistence type="inferred from homology"/>
<dbReference type="GO" id="GO:0008234">
    <property type="term" value="F:cysteine-type peptidase activity"/>
    <property type="evidence" value="ECO:0007669"/>
    <property type="project" value="InterPro"/>
</dbReference>
<feature type="non-terminal residue" evidence="5">
    <location>
        <position position="141"/>
    </location>
</feature>
<reference evidence="6" key="1">
    <citation type="submission" date="2017-03" db="EMBL/GenBank/DDBJ databases">
        <title>Phytopthora megakarya and P. palmivora, two closely related causual agents of cacao black pod achieved similar genome size and gene model numbers by different mechanisms.</title>
        <authorList>
            <person name="Ali S."/>
            <person name="Shao J."/>
            <person name="Larry D.J."/>
            <person name="Kronmiller B."/>
            <person name="Shen D."/>
            <person name="Strem M.D."/>
            <person name="Melnick R.L."/>
            <person name="Guiltinan M.J."/>
            <person name="Tyler B.M."/>
            <person name="Meinhardt L.W."/>
            <person name="Bailey B.A."/>
        </authorList>
    </citation>
    <scope>NUCLEOTIDE SEQUENCE [LARGE SCALE GENOMIC DNA]</scope>
    <source>
        <strain evidence="6">zdho120</strain>
    </source>
</reference>
<keyword evidence="3" id="KW-0378">Hydrolase</keyword>
<keyword evidence="2" id="KW-0645">Protease</keyword>
<dbReference type="OrthoDB" id="129475at2759"/>
<comment type="caution">
    <text evidence="5">The sequence shown here is derived from an EMBL/GenBank/DDBJ whole genome shotgun (WGS) entry which is preliminary data.</text>
</comment>
<evidence type="ECO:0000313" key="6">
    <source>
        <dbReference type="Proteomes" id="UP000198211"/>
    </source>
</evidence>
<gene>
    <name evidence="5" type="ORF">PHMEG_00028997</name>
</gene>
<evidence type="ECO:0000256" key="3">
    <source>
        <dbReference type="ARBA" id="ARBA00022801"/>
    </source>
</evidence>
<name>A0A225V333_9STRA</name>
<evidence type="ECO:0000259" key="4">
    <source>
        <dbReference type="Pfam" id="PF02902"/>
    </source>
</evidence>
<organism evidence="5 6">
    <name type="scientific">Phytophthora megakarya</name>
    <dbReference type="NCBI Taxonomy" id="4795"/>
    <lineage>
        <taxon>Eukaryota</taxon>
        <taxon>Sar</taxon>
        <taxon>Stramenopiles</taxon>
        <taxon>Oomycota</taxon>
        <taxon>Peronosporomycetes</taxon>
        <taxon>Peronosporales</taxon>
        <taxon>Peronosporaceae</taxon>
        <taxon>Phytophthora</taxon>
    </lineage>
</organism>
<protein>
    <recommendedName>
        <fullName evidence="4">Ubiquitin-like protease family profile domain-containing protein</fullName>
    </recommendedName>
</protein>
<dbReference type="Pfam" id="PF02902">
    <property type="entry name" value="Peptidase_C48"/>
    <property type="match status" value="1"/>
</dbReference>
<evidence type="ECO:0000256" key="1">
    <source>
        <dbReference type="ARBA" id="ARBA00005234"/>
    </source>
</evidence>
<dbReference type="Gene3D" id="3.40.395.10">
    <property type="entry name" value="Adenoviral Proteinase, Chain A"/>
    <property type="match status" value="1"/>
</dbReference>
<dbReference type="AlphaFoldDB" id="A0A225V333"/>
<dbReference type="SUPFAM" id="SSF54001">
    <property type="entry name" value="Cysteine proteinases"/>
    <property type="match status" value="1"/>
</dbReference>
<dbReference type="Proteomes" id="UP000198211">
    <property type="component" value="Unassembled WGS sequence"/>
</dbReference>
<dbReference type="EMBL" id="NBNE01008053">
    <property type="protein sequence ID" value="OWY99920.1"/>
    <property type="molecule type" value="Genomic_DNA"/>
</dbReference>
<evidence type="ECO:0000313" key="5">
    <source>
        <dbReference type="EMBL" id="OWY99920.1"/>
    </source>
</evidence>
<dbReference type="InterPro" id="IPR038765">
    <property type="entry name" value="Papain-like_cys_pep_sf"/>
</dbReference>
<dbReference type="GO" id="GO:0006508">
    <property type="term" value="P:proteolysis"/>
    <property type="evidence" value="ECO:0007669"/>
    <property type="project" value="UniProtKB-KW"/>
</dbReference>
<comment type="similarity">
    <text evidence="1">Belongs to the peptidase C48 family.</text>
</comment>
<sequence length="141" mass="16794">MGKRLRQVATIIDRNKHKGTIFTIPNDILRFPEFNRDEITEQDVWKQLKTCADNSIWEHERLFFFAVMSYNLDHWCAVAVNFTKNEVVIYDPQQTQDRYDALKGYLKEELIPLLPAGNPDKRRKFKRVEWLSQLDNYNCGI</sequence>
<dbReference type="InterPro" id="IPR003653">
    <property type="entry name" value="Peptidase_C48_C"/>
</dbReference>
<accession>A0A225V333</accession>
<keyword evidence="6" id="KW-1185">Reference proteome</keyword>
<feature type="domain" description="Ubiquitin-like protease family profile" evidence="4">
    <location>
        <begin position="31"/>
        <end position="141"/>
    </location>
</feature>
<evidence type="ECO:0000256" key="2">
    <source>
        <dbReference type="ARBA" id="ARBA00022670"/>
    </source>
</evidence>